<dbReference type="AlphaFoldDB" id="A0AA41YER4"/>
<gene>
    <name evidence="3" type="ORF">N2K84_17825</name>
</gene>
<comment type="similarity">
    <text evidence="1">Belongs to the outer membrane factor (OMF) (TC 1.B.17) family.</text>
</comment>
<dbReference type="Pfam" id="PF02321">
    <property type="entry name" value="OEP"/>
    <property type="match status" value="1"/>
</dbReference>
<dbReference type="SUPFAM" id="SSF56954">
    <property type="entry name" value="Outer membrane efflux proteins (OEP)"/>
    <property type="match status" value="1"/>
</dbReference>
<evidence type="ECO:0000256" key="2">
    <source>
        <dbReference type="SAM" id="Coils"/>
    </source>
</evidence>
<accession>A0AA41YER4</accession>
<dbReference type="EMBL" id="JAPAAF010000043">
    <property type="protein sequence ID" value="MCW0484602.1"/>
    <property type="molecule type" value="Genomic_DNA"/>
</dbReference>
<evidence type="ECO:0000313" key="3">
    <source>
        <dbReference type="EMBL" id="MCW0484602.1"/>
    </source>
</evidence>
<keyword evidence="2" id="KW-0175">Coiled coil</keyword>
<comment type="caution">
    <text evidence="3">The sequence shown here is derived from an EMBL/GenBank/DDBJ whole genome shotgun (WGS) entry which is preliminary data.</text>
</comment>
<dbReference type="Proteomes" id="UP001163821">
    <property type="component" value="Unassembled WGS sequence"/>
</dbReference>
<protein>
    <submittedName>
        <fullName evidence="3">TolC family protein</fullName>
    </submittedName>
</protein>
<reference evidence="3" key="1">
    <citation type="submission" date="2022-10" db="EMBL/GenBank/DDBJ databases">
        <title>Gaoshiqiia sediminis gen. nov., sp. nov., isolated from coastal sediment.</title>
        <authorList>
            <person name="Yu W.X."/>
            <person name="Mu D.S."/>
            <person name="Du J.Z."/>
            <person name="Liang Y.Q."/>
        </authorList>
    </citation>
    <scope>NUCLEOTIDE SEQUENCE</scope>
    <source>
        <strain evidence="3">A06</strain>
    </source>
</reference>
<proteinExistence type="inferred from homology"/>
<keyword evidence="4" id="KW-1185">Reference proteome</keyword>
<evidence type="ECO:0000256" key="1">
    <source>
        <dbReference type="ARBA" id="ARBA00007613"/>
    </source>
</evidence>
<feature type="coiled-coil region" evidence="2">
    <location>
        <begin position="13"/>
        <end position="44"/>
    </location>
</feature>
<organism evidence="3 4">
    <name type="scientific">Gaoshiqia sediminis</name>
    <dbReference type="NCBI Taxonomy" id="2986998"/>
    <lineage>
        <taxon>Bacteria</taxon>
        <taxon>Pseudomonadati</taxon>
        <taxon>Bacteroidota</taxon>
        <taxon>Bacteroidia</taxon>
        <taxon>Marinilabiliales</taxon>
        <taxon>Prolixibacteraceae</taxon>
        <taxon>Gaoshiqia</taxon>
    </lineage>
</organism>
<dbReference type="InterPro" id="IPR003423">
    <property type="entry name" value="OMP_efflux"/>
</dbReference>
<dbReference type="GO" id="GO:0015562">
    <property type="term" value="F:efflux transmembrane transporter activity"/>
    <property type="evidence" value="ECO:0007669"/>
    <property type="project" value="InterPro"/>
</dbReference>
<dbReference type="Gene3D" id="1.20.1600.10">
    <property type="entry name" value="Outer membrane efflux proteins (OEP)"/>
    <property type="match status" value="1"/>
</dbReference>
<name>A0AA41YER4_9BACT</name>
<evidence type="ECO:0000313" key="4">
    <source>
        <dbReference type="Proteomes" id="UP001163821"/>
    </source>
</evidence>
<dbReference type="RefSeq" id="WP_282593209.1">
    <property type="nucleotide sequence ID" value="NZ_JAPAAF010000043.1"/>
</dbReference>
<sequence length="98" mass="11316">MPISDWWGGSYKLKEHELKNDAARNNLNEKSELLKLQMEKAYKELTESYQQISVAESLASQAREHLQVVTDNYEAGILSTSDLLEAQAIFLRNRKMAW</sequence>